<keyword evidence="4" id="KW-1185">Reference proteome</keyword>
<evidence type="ECO:0000256" key="1">
    <source>
        <dbReference type="SAM" id="SignalP"/>
    </source>
</evidence>
<name>A0A0C3NL76_PHLG1</name>
<gene>
    <name evidence="3" type="ORF">PHLGIDRAFT_73724</name>
</gene>
<dbReference type="AlphaFoldDB" id="A0A0C3NL76"/>
<organism evidence="3 4">
    <name type="scientific">Phlebiopsis gigantea (strain 11061_1 CR5-6)</name>
    <name type="common">White-rot fungus</name>
    <name type="synonym">Peniophora gigantea</name>
    <dbReference type="NCBI Taxonomy" id="745531"/>
    <lineage>
        <taxon>Eukaryota</taxon>
        <taxon>Fungi</taxon>
        <taxon>Dikarya</taxon>
        <taxon>Basidiomycota</taxon>
        <taxon>Agaricomycotina</taxon>
        <taxon>Agaricomycetes</taxon>
        <taxon>Polyporales</taxon>
        <taxon>Phanerochaetaceae</taxon>
        <taxon>Phlebiopsis</taxon>
    </lineage>
</organism>
<dbReference type="EMBL" id="KN840534">
    <property type="protein sequence ID" value="KIP05779.1"/>
    <property type="molecule type" value="Genomic_DNA"/>
</dbReference>
<proteinExistence type="predicted"/>
<feature type="domain" description="FAS1" evidence="2">
    <location>
        <begin position="20"/>
        <end position="152"/>
    </location>
</feature>
<evidence type="ECO:0000313" key="3">
    <source>
        <dbReference type="EMBL" id="KIP05779.1"/>
    </source>
</evidence>
<feature type="non-terminal residue" evidence="3">
    <location>
        <position position="170"/>
    </location>
</feature>
<dbReference type="Proteomes" id="UP000053257">
    <property type="component" value="Unassembled WGS sequence"/>
</dbReference>
<evidence type="ECO:0000313" key="4">
    <source>
        <dbReference type="Proteomes" id="UP000053257"/>
    </source>
</evidence>
<dbReference type="OrthoDB" id="286301at2759"/>
<dbReference type="Pfam" id="PF02469">
    <property type="entry name" value="Fasciclin"/>
    <property type="match status" value="1"/>
</dbReference>
<dbReference type="SUPFAM" id="SSF82153">
    <property type="entry name" value="FAS1 domain"/>
    <property type="match status" value="1"/>
</dbReference>
<feature type="signal peptide" evidence="1">
    <location>
        <begin position="1"/>
        <end position="18"/>
    </location>
</feature>
<dbReference type="STRING" id="745531.A0A0C3NL76"/>
<dbReference type="Gene3D" id="2.30.180.10">
    <property type="entry name" value="FAS1 domain"/>
    <property type="match status" value="1"/>
</dbReference>
<feature type="chain" id="PRO_5002180243" description="FAS1 domain-containing protein" evidence="1">
    <location>
        <begin position="19"/>
        <end position="170"/>
    </location>
</feature>
<keyword evidence="1" id="KW-0732">Signal</keyword>
<accession>A0A0C3NL76</accession>
<protein>
    <recommendedName>
        <fullName evidence="2">FAS1 domain-containing protein</fullName>
    </recommendedName>
</protein>
<dbReference type="InterPro" id="IPR000782">
    <property type="entry name" value="FAS1_domain"/>
</dbReference>
<dbReference type="HOGENOM" id="CLU_1750277_0_0_1"/>
<dbReference type="InterPro" id="IPR036378">
    <property type="entry name" value="FAS1_dom_sf"/>
</dbReference>
<dbReference type="PROSITE" id="PS50213">
    <property type="entry name" value="FAS1"/>
    <property type="match status" value="1"/>
</dbReference>
<reference evidence="3 4" key="1">
    <citation type="journal article" date="2014" name="PLoS Genet.">
        <title>Analysis of the Phlebiopsis gigantea genome, transcriptome and secretome provides insight into its pioneer colonization strategies of wood.</title>
        <authorList>
            <person name="Hori C."/>
            <person name="Ishida T."/>
            <person name="Igarashi K."/>
            <person name="Samejima M."/>
            <person name="Suzuki H."/>
            <person name="Master E."/>
            <person name="Ferreira P."/>
            <person name="Ruiz-Duenas F.J."/>
            <person name="Held B."/>
            <person name="Canessa P."/>
            <person name="Larrondo L.F."/>
            <person name="Schmoll M."/>
            <person name="Druzhinina I.S."/>
            <person name="Kubicek C.P."/>
            <person name="Gaskell J.A."/>
            <person name="Kersten P."/>
            <person name="St John F."/>
            <person name="Glasner J."/>
            <person name="Sabat G."/>
            <person name="Splinter BonDurant S."/>
            <person name="Syed K."/>
            <person name="Yadav J."/>
            <person name="Mgbeahuruike A.C."/>
            <person name="Kovalchuk A."/>
            <person name="Asiegbu F.O."/>
            <person name="Lackner G."/>
            <person name="Hoffmeister D."/>
            <person name="Rencoret J."/>
            <person name="Gutierrez A."/>
            <person name="Sun H."/>
            <person name="Lindquist E."/>
            <person name="Barry K."/>
            <person name="Riley R."/>
            <person name="Grigoriev I.V."/>
            <person name="Henrissat B."/>
            <person name="Kues U."/>
            <person name="Berka R.M."/>
            <person name="Martinez A.T."/>
            <person name="Covert S.F."/>
            <person name="Blanchette R.A."/>
            <person name="Cullen D."/>
        </authorList>
    </citation>
    <scope>NUCLEOTIDE SEQUENCE [LARGE SCALE GENOMIC DNA]</scope>
    <source>
        <strain evidence="3 4">11061_1 CR5-6</strain>
    </source>
</reference>
<sequence>MKLSALSALALVPSLAVAQNATFLSGLLSALQSANLTQLLTVASTVNGTARGQSLFASISDGSPFAIFAPNNEAWSSAPKNVTEDANTLADIFSYHIVPGNFSNVATHYPNVTLGQTLYNDTQTVHLEGDKPQVLAWSIRSDNKTHVLNQLNDSTVVNVTTFGNLSIFII</sequence>
<evidence type="ECO:0000259" key="2">
    <source>
        <dbReference type="PROSITE" id="PS50213"/>
    </source>
</evidence>